<proteinExistence type="predicted"/>
<gene>
    <name evidence="2" type="ORF">CKAH01_07497</name>
</gene>
<name>A0AAE0D378_COLKA</name>
<dbReference type="Proteomes" id="UP001281614">
    <property type="component" value="Unassembled WGS sequence"/>
</dbReference>
<evidence type="ECO:0000313" key="3">
    <source>
        <dbReference type="Proteomes" id="UP001281614"/>
    </source>
</evidence>
<accession>A0AAE0D378</accession>
<evidence type="ECO:0000313" key="2">
    <source>
        <dbReference type="EMBL" id="KAK2738119.1"/>
    </source>
</evidence>
<protein>
    <submittedName>
        <fullName evidence="2">Uncharacterized protein</fullName>
    </submittedName>
</protein>
<organism evidence="2 3">
    <name type="scientific">Colletotrichum kahawae</name>
    <name type="common">Coffee berry disease fungus</name>
    <dbReference type="NCBI Taxonomy" id="34407"/>
    <lineage>
        <taxon>Eukaryota</taxon>
        <taxon>Fungi</taxon>
        <taxon>Dikarya</taxon>
        <taxon>Ascomycota</taxon>
        <taxon>Pezizomycotina</taxon>
        <taxon>Sordariomycetes</taxon>
        <taxon>Hypocreomycetidae</taxon>
        <taxon>Glomerellales</taxon>
        <taxon>Glomerellaceae</taxon>
        <taxon>Colletotrichum</taxon>
        <taxon>Colletotrichum gloeosporioides species complex</taxon>
    </lineage>
</organism>
<dbReference type="EMBL" id="VYYT01000389">
    <property type="protein sequence ID" value="KAK2738119.1"/>
    <property type="molecule type" value="Genomic_DNA"/>
</dbReference>
<reference evidence="2" key="1">
    <citation type="submission" date="2023-02" db="EMBL/GenBank/DDBJ databases">
        <title>Colletotrichum kahawae CIFC_Que2 genome sequencing and assembly.</title>
        <authorList>
            <person name="Baroncelli R."/>
        </authorList>
    </citation>
    <scope>NUCLEOTIDE SEQUENCE</scope>
    <source>
        <strain evidence="2">CIFC_Que2</strain>
    </source>
</reference>
<feature type="region of interest" description="Disordered" evidence="1">
    <location>
        <begin position="1"/>
        <end position="30"/>
    </location>
</feature>
<dbReference type="AlphaFoldDB" id="A0AAE0D378"/>
<keyword evidence="3" id="KW-1185">Reference proteome</keyword>
<comment type="caution">
    <text evidence="2">The sequence shown here is derived from an EMBL/GenBank/DDBJ whole genome shotgun (WGS) entry which is preliminary data.</text>
</comment>
<sequence length="160" mass="16910">MQAPTRKATSGARAKSGPGDAEWKAVDHDDEEGTTLAVVRGRKVEVLGPTLLVPGGRSGELLTRSCPRWTSPHTHTGQFAGFLLAPASQILSSSLAPSTLRIFLSLFPSLLLPVPRGGQEEKVRPSDTERGLQLLVGPGLRLQKANGARESALGRQGTAK</sequence>
<evidence type="ECO:0000256" key="1">
    <source>
        <dbReference type="SAM" id="MobiDB-lite"/>
    </source>
</evidence>